<comment type="similarity">
    <text evidence="2 13">Belongs to the LolB family.</text>
</comment>
<evidence type="ECO:0000256" key="5">
    <source>
        <dbReference type="ARBA" id="ARBA00022448"/>
    </source>
</evidence>
<keyword evidence="10 13" id="KW-0143">Chaperone</keyword>
<dbReference type="InterPro" id="IPR004565">
    <property type="entry name" value="OM_lipoprot_LolB"/>
</dbReference>
<evidence type="ECO:0000256" key="9">
    <source>
        <dbReference type="ARBA" id="ARBA00023139"/>
    </source>
</evidence>
<keyword evidence="7 13" id="KW-0653">Protein transport</keyword>
<keyword evidence="9 13" id="KW-0564">Palmitate</keyword>
<comment type="subcellular location">
    <subcellularLocation>
        <location evidence="1 13">Cell outer membrane</location>
        <topology evidence="1 13">Lipid-anchor</topology>
    </subcellularLocation>
</comment>
<dbReference type="RefSeq" id="WP_337336272.1">
    <property type="nucleotide sequence ID" value="NZ_JBBDHC010000023.1"/>
</dbReference>
<evidence type="ECO:0000256" key="8">
    <source>
        <dbReference type="ARBA" id="ARBA00023136"/>
    </source>
</evidence>
<dbReference type="SUPFAM" id="SSF89392">
    <property type="entry name" value="Prokaryotic lipoproteins and lipoprotein localization factors"/>
    <property type="match status" value="1"/>
</dbReference>
<evidence type="ECO:0000313" key="15">
    <source>
        <dbReference type="Proteomes" id="UP001364472"/>
    </source>
</evidence>
<dbReference type="InterPro" id="IPR029046">
    <property type="entry name" value="LolA/LolB/LppX"/>
</dbReference>
<dbReference type="GO" id="GO:0009279">
    <property type="term" value="C:cell outer membrane"/>
    <property type="evidence" value="ECO:0007669"/>
    <property type="project" value="UniProtKB-SubCell"/>
</dbReference>
<evidence type="ECO:0000256" key="2">
    <source>
        <dbReference type="ARBA" id="ARBA00009696"/>
    </source>
</evidence>
<keyword evidence="15" id="KW-1185">Reference proteome</keyword>
<keyword evidence="5 13" id="KW-0813">Transport</keyword>
<comment type="function">
    <text evidence="13">Plays a critical role in the incorporation of lipoproteins in the outer membrane after they are released by the LolA protein.</text>
</comment>
<evidence type="ECO:0000256" key="4">
    <source>
        <dbReference type="ARBA" id="ARBA00016202"/>
    </source>
</evidence>
<gene>
    <name evidence="13 14" type="primary">lolB</name>
    <name evidence="14" type="ORF">WB794_12895</name>
</gene>
<evidence type="ECO:0000256" key="12">
    <source>
        <dbReference type="ARBA" id="ARBA00023288"/>
    </source>
</evidence>
<organism evidence="14 15">
    <name type="scientific">Denitratimonas tolerans</name>
    <dbReference type="NCBI Taxonomy" id="1338420"/>
    <lineage>
        <taxon>Bacteria</taxon>
        <taxon>Pseudomonadati</taxon>
        <taxon>Pseudomonadota</taxon>
        <taxon>Gammaproteobacteria</taxon>
        <taxon>Lysobacterales</taxon>
        <taxon>Lysobacteraceae</taxon>
        <taxon>Denitratimonas</taxon>
    </lineage>
</organism>
<dbReference type="HAMAP" id="MF_00233">
    <property type="entry name" value="LolB"/>
    <property type="match status" value="1"/>
</dbReference>
<keyword evidence="11 13" id="KW-0998">Cell outer membrane</keyword>
<dbReference type="AlphaFoldDB" id="A0AAW9RDX6"/>
<sequence length="203" mass="22035">MNRPGILALLALVLVGCAGAPRRPALPADDLLLAQAAREAQLARHADWRLSGRIAVSDGRDGGSGQITWIQRGERYEITLNAPVSRRSWRLVGEPGHARLEGLDGGPFSSDSAEALLQEHLDWTVPLSDLAAWVRGIRAPGSASIRFADSGLPERMEQGGWSIDYRSFDQALDPPMPSRVFATRGERRVRLQVGDWSLAPGSP</sequence>
<dbReference type="Gene3D" id="2.50.20.10">
    <property type="entry name" value="Lipoprotein localisation LolA/LolB/LppX"/>
    <property type="match status" value="1"/>
</dbReference>
<dbReference type="NCBIfam" id="TIGR00548">
    <property type="entry name" value="lolB"/>
    <property type="match status" value="1"/>
</dbReference>
<dbReference type="GO" id="GO:0044874">
    <property type="term" value="P:lipoprotein localization to outer membrane"/>
    <property type="evidence" value="ECO:0007669"/>
    <property type="project" value="UniProtKB-UniRule"/>
</dbReference>
<evidence type="ECO:0000256" key="11">
    <source>
        <dbReference type="ARBA" id="ARBA00023237"/>
    </source>
</evidence>
<evidence type="ECO:0000256" key="1">
    <source>
        <dbReference type="ARBA" id="ARBA00004459"/>
    </source>
</evidence>
<comment type="subunit">
    <text evidence="3 13">Monomer.</text>
</comment>
<dbReference type="EMBL" id="JBBDHC010000023">
    <property type="protein sequence ID" value="MEJ1250569.1"/>
    <property type="molecule type" value="Genomic_DNA"/>
</dbReference>
<evidence type="ECO:0000256" key="6">
    <source>
        <dbReference type="ARBA" id="ARBA00022729"/>
    </source>
</evidence>
<reference evidence="14 15" key="1">
    <citation type="journal article" date="2016" name="Antonie Van Leeuwenhoek">
        <title>Denitratimonas tolerans gen. nov., sp. nov., a denitrifying bacterium isolated from a bioreactor for tannery wastewater treatment.</title>
        <authorList>
            <person name="Han S.I."/>
            <person name="Kim J.O."/>
            <person name="Lee Y.R."/>
            <person name="Ekpeghere K.I."/>
            <person name="Koh S.C."/>
            <person name="Whang K.S."/>
        </authorList>
    </citation>
    <scope>NUCLEOTIDE SEQUENCE [LARGE SCALE GENOMIC DNA]</scope>
    <source>
        <strain evidence="14 15">KACC 17565</strain>
    </source>
</reference>
<dbReference type="GO" id="GO:0015031">
    <property type="term" value="P:protein transport"/>
    <property type="evidence" value="ECO:0007669"/>
    <property type="project" value="UniProtKB-KW"/>
</dbReference>
<dbReference type="Proteomes" id="UP001364472">
    <property type="component" value="Unassembled WGS sequence"/>
</dbReference>
<evidence type="ECO:0000256" key="13">
    <source>
        <dbReference type="HAMAP-Rule" id="MF_00233"/>
    </source>
</evidence>
<evidence type="ECO:0000256" key="10">
    <source>
        <dbReference type="ARBA" id="ARBA00023186"/>
    </source>
</evidence>
<evidence type="ECO:0000256" key="3">
    <source>
        <dbReference type="ARBA" id="ARBA00011245"/>
    </source>
</evidence>
<proteinExistence type="inferred from homology"/>
<comment type="caution">
    <text evidence="14">The sequence shown here is derived from an EMBL/GenBank/DDBJ whole genome shotgun (WGS) entry which is preliminary data.</text>
</comment>
<keyword evidence="12 13" id="KW-0449">Lipoprotein</keyword>
<keyword evidence="8 13" id="KW-0472">Membrane</keyword>
<protein>
    <recommendedName>
        <fullName evidence="4 13">Outer-membrane lipoprotein LolB</fullName>
    </recommendedName>
</protein>
<evidence type="ECO:0000256" key="7">
    <source>
        <dbReference type="ARBA" id="ARBA00022927"/>
    </source>
</evidence>
<dbReference type="CDD" id="cd16326">
    <property type="entry name" value="LolB"/>
    <property type="match status" value="1"/>
</dbReference>
<evidence type="ECO:0000313" key="14">
    <source>
        <dbReference type="EMBL" id="MEJ1250569.1"/>
    </source>
</evidence>
<name>A0AAW9RDX6_9GAMM</name>
<dbReference type="PROSITE" id="PS51257">
    <property type="entry name" value="PROKAR_LIPOPROTEIN"/>
    <property type="match status" value="1"/>
</dbReference>
<accession>A0AAW9RDX6</accession>
<keyword evidence="6 13" id="KW-0732">Signal</keyword>
<dbReference type="Pfam" id="PF03550">
    <property type="entry name" value="LolB"/>
    <property type="match status" value="1"/>
</dbReference>